<evidence type="ECO:0000256" key="1">
    <source>
        <dbReference type="SAM" id="MobiDB-lite"/>
    </source>
</evidence>
<proteinExistence type="predicted"/>
<evidence type="ECO:0000313" key="3">
    <source>
        <dbReference type="Proteomes" id="UP000243528"/>
    </source>
</evidence>
<dbReference type="AlphaFoldDB" id="A0A2P8E3R6"/>
<sequence>MSEPTVAAQALIDLARKGGLRVTPVAPGGEIPGMDAVRIYQALDSAHDDLIVAWSPALGTICLLSGDSRREVTHSEAARYIHELSSDEGESQSDPLNPARGDVAD</sequence>
<keyword evidence="3" id="KW-1185">Reference proteome</keyword>
<reference evidence="2 3" key="1">
    <citation type="submission" date="2018-03" db="EMBL/GenBank/DDBJ databases">
        <title>Genomic Encyclopedia of Archaeal and Bacterial Type Strains, Phase II (KMG-II): from individual species to whole genera.</title>
        <authorList>
            <person name="Goeker M."/>
        </authorList>
    </citation>
    <scope>NUCLEOTIDE SEQUENCE [LARGE SCALE GENOMIC DNA]</scope>
    <source>
        <strain evidence="2 3">DSM 45211</strain>
    </source>
</reference>
<accession>A0A2P8E3R6</accession>
<dbReference type="EMBL" id="PYGE01000006">
    <property type="protein sequence ID" value="PSL04109.1"/>
    <property type="molecule type" value="Genomic_DNA"/>
</dbReference>
<feature type="region of interest" description="Disordered" evidence="1">
    <location>
        <begin position="83"/>
        <end position="105"/>
    </location>
</feature>
<organism evidence="2 3">
    <name type="scientific">Haloactinopolyspora alba</name>
    <dbReference type="NCBI Taxonomy" id="648780"/>
    <lineage>
        <taxon>Bacteria</taxon>
        <taxon>Bacillati</taxon>
        <taxon>Actinomycetota</taxon>
        <taxon>Actinomycetes</taxon>
        <taxon>Jiangellales</taxon>
        <taxon>Jiangellaceae</taxon>
        <taxon>Haloactinopolyspora</taxon>
    </lineage>
</organism>
<name>A0A2P8E3R6_9ACTN</name>
<comment type="caution">
    <text evidence="2">The sequence shown here is derived from an EMBL/GenBank/DDBJ whole genome shotgun (WGS) entry which is preliminary data.</text>
</comment>
<dbReference type="Proteomes" id="UP000243528">
    <property type="component" value="Unassembled WGS sequence"/>
</dbReference>
<dbReference type="RefSeq" id="WP_106537128.1">
    <property type="nucleotide sequence ID" value="NZ_ML142900.1"/>
</dbReference>
<evidence type="ECO:0000313" key="2">
    <source>
        <dbReference type="EMBL" id="PSL04109.1"/>
    </source>
</evidence>
<protein>
    <submittedName>
        <fullName evidence="2">Uncharacterized protein</fullName>
    </submittedName>
</protein>
<gene>
    <name evidence="2" type="ORF">CLV30_106112</name>
</gene>